<feature type="domain" description="Pre-mRNA-splicing factor Syf1/CRNKL1-like C-terminal HAT-repeats" evidence="9">
    <location>
        <begin position="127"/>
        <end position="372"/>
    </location>
</feature>
<evidence type="ECO:0000256" key="5">
    <source>
        <dbReference type="ARBA" id="ARBA00022801"/>
    </source>
</evidence>
<dbReference type="FunFam" id="1.25.40.10:FF:000065">
    <property type="entry name" value="Programmed cell death 11"/>
    <property type="match status" value="1"/>
</dbReference>
<keyword evidence="11" id="KW-1185">Reference proteome</keyword>
<evidence type="ECO:0000256" key="3">
    <source>
        <dbReference type="ARBA" id="ARBA00022552"/>
    </source>
</evidence>
<evidence type="ECO:0000256" key="7">
    <source>
        <dbReference type="SAM" id="MobiDB-lite"/>
    </source>
</evidence>
<dbReference type="InterPro" id="IPR003107">
    <property type="entry name" value="HAT"/>
</dbReference>
<dbReference type="Gene3D" id="3.40.720.10">
    <property type="entry name" value="Alkaline Phosphatase, subunit A"/>
    <property type="match status" value="1"/>
</dbReference>
<evidence type="ECO:0000313" key="11">
    <source>
        <dbReference type="Proteomes" id="UP000239649"/>
    </source>
</evidence>
<dbReference type="InterPro" id="IPR011990">
    <property type="entry name" value="TPR-like_helical_dom_sf"/>
</dbReference>
<dbReference type="GO" id="GO:0032040">
    <property type="term" value="C:small-subunit processome"/>
    <property type="evidence" value="ECO:0007669"/>
    <property type="project" value="TreeGrafter"/>
</dbReference>
<comment type="similarity">
    <text evidence="2">Belongs to the sulfatase family.</text>
</comment>
<comment type="caution">
    <text evidence="10">The sequence shown here is derived from an EMBL/GenBank/DDBJ whole genome shotgun (WGS) entry which is preliminary data.</text>
</comment>
<dbReference type="PROSITE" id="PS00149">
    <property type="entry name" value="SULFATASE_2"/>
    <property type="match status" value="1"/>
</dbReference>
<dbReference type="InterPro" id="IPR045209">
    <property type="entry name" value="Rrp5"/>
</dbReference>
<evidence type="ECO:0000256" key="4">
    <source>
        <dbReference type="ARBA" id="ARBA00022737"/>
    </source>
</evidence>
<comment type="subcellular location">
    <subcellularLocation>
        <location evidence="1">Nucleus</location>
        <location evidence="1">Nucleolus</location>
    </subcellularLocation>
</comment>
<feature type="compositionally biased region" description="Low complexity" evidence="7">
    <location>
        <begin position="34"/>
        <end position="44"/>
    </location>
</feature>
<dbReference type="InterPro" id="IPR000917">
    <property type="entry name" value="Sulfatase_N"/>
</dbReference>
<reference evidence="10 11" key="1">
    <citation type="journal article" date="2018" name="Plant J.">
        <title>Genome sequences of Chlorella sorokiniana UTEX 1602 and Micractinium conductrix SAG 241.80: implications to maltose excretion by a green alga.</title>
        <authorList>
            <person name="Arriola M.B."/>
            <person name="Velmurugan N."/>
            <person name="Zhang Y."/>
            <person name="Plunkett M.H."/>
            <person name="Hondzo H."/>
            <person name="Barney B.M."/>
        </authorList>
    </citation>
    <scope>NUCLEOTIDE SEQUENCE [LARGE SCALE GENOMIC DNA]</scope>
    <source>
        <strain evidence="10 11">SAG 241.80</strain>
    </source>
</reference>
<dbReference type="SUPFAM" id="SSF48452">
    <property type="entry name" value="TPR-like"/>
    <property type="match status" value="2"/>
</dbReference>
<dbReference type="OrthoDB" id="412781at2759"/>
<keyword evidence="3" id="KW-0698">rRNA processing</keyword>
<keyword evidence="6" id="KW-0539">Nucleus</keyword>
<proteinExistence type="inferred from homology"/>
<dbReference type="PANTHER" id="PTHR23270">
    <property type="entry name" value="PROGRAMMED CELL DEATH PROTEIN 11 PRE-RRNA PROCESSING PROTEIN RRP5"/>
    <property type="match status" value="1"/>
</dbReference>
<gene>
    <name evidence="10" type="ORF">C2E20_3894</name>
</gene>
<dbReference type="InterPro" id="IPR017850">
    <property type="entry name" value="Alkaline_phosphatase_core_sf"/>
</dbReference>
<dbReference type="GO" id="GO:0016787">
    <property type="term" value="F:hydrolase activity"/>
    <property type="evidence" value="ECO:0007669"/>
    <property type="project" value="UniProtKB-KW"/>
</dbReference>
<evidence type="ECO:0000259" key="8">
    <source>
        <dbReference type="Pfam" id="PF00884"/>
    </source>
</evidence>
<dbReference type="EMBL" id="LHPF02000009">
    <property type="protein sequence ID" value="PSC72913.1"/>
    <property type="molecule type" value="Genomic_DNA"/>
</dbReference>
<dbReference type="SMART" id="SM00386">
    <property type="entry name" value="HAT"/>
    <property type="match status" value="5"/>
</dbReference>
<evidence type="ECO:0000259" key="9">
    <source>
        <dbReference type="Pfam" id="PF23231"/>
    </source>
</evidence>
<dbReference type="STRING" id="554055.A0A2P6VFP8"/>
<evidence type="ECO:0000256" key="1">
    <source>
        <dbReference type="ARBA" id="ARBA00004604"/>
    </source>
</evidence>
<name>A0A2P6VFP8_9CHLO</name>
<dbReference type="PROSITE" id="PS00523">
    <property type="entry name" value="SULFATASE_1"/>
    <property type="match status" value="1"/>
</dbReference>
<keyword evidence="4" id="KW-0677">Repeat</keyword>
<organism evidence="10 11">
    <name type="scientific">Micractinium conductrix</name>
    <dbReference type="NCBI Taxonomy" id="554055"/>
    <lineage>
        <taxon>Eukaryota</taxon>
        <taxon>Viridiplantae</taxon>
        <taxon>Chlorophyta</taxon>
        <taxon>core chlorophytes</taxon>
        <taxon>Trebouxiophyceae</taxon>
        <taxon>Chlorellales</taxon>
        <taxon>Chlorellaceae</taxon>
        <taxon>Chlorella clade</taxon>
        <taxon>Micractinium</taxon>
    </lineage>
</organism>
<dbReference type="Pfam" id="PF23231">
    <property type="entry name" value="HAT_Syf1_CNRKL1_C"/>
    <property type="match status" value="1"/>
</dbReference>
<evidence type="ECO:0000313" key="10">
    <source>
        <dbReference type="EMBL" id="PSC72913.1"/>
    </source>
</evidence>
<dbReference type="CDD" id="cd16147">
    <property type="entry name" value="G6S"/>
    <property type="match status" value="1"/>
</dbReference>
<evidence type="ECO:0000256" key="2">
    <source>
        <dbReference type="ARBA" id="ARBA00008779"/>
    </source>
</evidence>
<dbReference type="InterPro" id="IPR055430">
    <property type="entry name" value="HAT_Syf1_CNRKL1_C"/>
</dbReference>
<dbReference type="Proteomes" id="UP000239649">
    <property type="component" value="Unassembled WGS sequence"/>
</dbReference>
<dbReference type="GO" id="GO:0006364">
    <property type="term" value="P:rRNA processing"/>
    <property type="evidence" value="ECO:0007669"/>
    <property type="project" value="UniProtKB-KW"/>
</dbReference>
<dbReference type="SUPFAM" id="SSF53649">
    <property type="entry name" value="Alkaline phosphatase-like"/>
    <property type="match status" value="1"/>
</dbReference>
<feature type="compositionally biased region" description="Low complexity" evidence="7">
    <location>
        <begin position="61"/>
        <end position="71"/>
    </location>
</feature>
<dbReference type="AlphaFoldDB" id="A0A2P6VFP8"/>
<sequence length="968" mass="108705">MAKGEAAQQQKKKRRRAEPGAAPAGEVADDGGRAPVAAAAQPAQPEQPPPEPTGWEELDAPQDVQQQAEPAQQEEHRKLSKHAKKRARDDRERAIRDAELRRLQGGAAPTSIIEFEQLVLGAPNSSYAWIKYFAFLISLGDHDKARALAERALATINYREEGEKFNVWVAWLNMENLYGSEEGTLGLLGRALAHTDARRMYLAAVDIFDRTQKEGLVEQCLKAMTRKFGENADVWLRAVKYRLTSGDAEQARRTLDRSLQSLPKFEHIRMISQTGLLEFKLGDAERGRSVFEGVLRNYPKRLDLWSVYLDQEVALGDAQRIRALFERATHLQLPPKKMKFLFKRYLEYEKNHGTPATVEHVKRRAMEYVEQAAAARPLGKDGRQPNIVLLLTDDQDAVMGGDWHMPKLGKYLANEGINFTNYIANFAVCCPSRTTILTGECAHNSGVINAWGETLGGFHRFTTLGLEKKTAPVFLQKAGYRTGLIGKYLNQYDTSLVSHVAPGWDRWFAMTSDFGSPDYYDWVASDQASCFRAAAGAGPGVLRRYGTEERDYSTDVLTEQAVEYIHGYQTDPRPFFLYLTPYAAHRPHIPAARHLGVFKGLKIPRVPSFNESDKHIKKKVSYIRDLPPIDQETADALDFEYQTRAETLLAVDDMIEAVVQALEDVGELDNTYFFFAPDNGFKLGHHRLPGKMSPYENDIRLPFYVRGPGVPRGVQLPHMVSNVDFAATWFELAGVEDPLSVTRDGISMAPILRGDPTILANPDLHRVGILIEKPATAGIDDKFVSILTPVRDVSDDVFEGYRPHKLPNGSWPQQVLDWEFQGKDLPARWAQRVAGDTPAYVTPEFSKSFGMRLYFNLTREAGLTERGVILGLNEDNPVAYYGLRYQDKHHKYKYIEFPSGYELYDLNADPHEVDNIFEGASRTLIAALQGQLSLLKVCRGANCHVKSINLLTNAKQPVNANSSDVLQL</sequence>
<dbReference type="PANTHER" id="PTHR23270:SF10">
    <property type="entry name" value="PROTEIN RRP5 HOMOLOG"/>
    <property type="match status" value="1"/>
</dbReference>
<dbReference type="InterPro" id="IPR024607">
    <property type="entry name" value="Sulfatase_CS"/>
</dbReference>
<accession>A0A2P6VFP8</accession>
<evidence type="ECO:0000256" key="6">
    <source>
        <dbReference type="ARBA" id="ARBA00023242"/>
    </source>
</evidence>
<protein>
    <submittedName>
        <fullName evidence="10">RNA binding rRNA processing</fullName>
    </submittedName>
</protein>
<feature type="domain" description="Sulfatase N-terminal" evidence="8">
    <location>
        <begin position="385"/>
        <end position="735"/>
    </location>
</feature>
<dbReference type="GO" id="GO:0003723">
    <property type="term" value="F:RNA binding"/>
    <property type="evidence" value="ECO:0007669"/>
    <property type="project" value="TreeGrafter"/>
</dbReference>
<keyword evidence="5" id="KW-0378">Hydrolase</keyword>
<dbReference type="Pfam" id="PF00884">
    <property type="entry name" value="Sulfatase"/>
    <property type="match status" value="1"/>
</dbReference>
<feature type="region of interest" description="Disordered" evidence="7">
    <location>
        <begin position="1"/>
        <end position="93"/>
    </location>
</feature>
<dbReference type="Gene3D" id="1.25.40.10">
    <property type="entry name" value="Tetratricopeptide repeat domain"/>
    <property type="match status" value="1"/>
</dbReference>